<keyword evidence="3" id="KW-0804">Transcription</keyword>
<name>A0A0K2LEE9_9LACO</name>
<dbReference type="SUPFAM" id="SSF46785">
    <property type="entry name" value="Winged helix' DNA-binding domain"/>
    <property type="match status" value="1"/>
</dbReference>
<evidence type="ECO:0000313" key="6">
    <source>
        <dbReference type="Proteomes" id="UP000061546"/>
    </source>
</evidence>
<dbReference type="KEGG" id="lhi:JP39_09890"/>
<dbReference type="PRINTS" id="PR00598">
    <property type="entry name" value="HTHMARR"/>
</dbReference>
<organism evidence="5 6">
    <name type="scientific">Companilactobacillus heilongjiangensis</name>
    <dbReference type="NCBI Taxonomy" id="1074467"/>
    <lineage>
        <taxon>Bacteria</taxon>
        <taxon>Bacillati</taxon>
        <taxon>Bacillota</taxon>
        <taxon>Bacilli</taxon>
        <taxon>Lactobacillales</taxon>
        <taxon>Lactobacillaceae</taxon>
        <taxon>Companilactobacillus</taxon>
    </lineage>
</organism>
<evidence type="ECO:0000256" key="2">
    <source>
        <dbReference type="ARBA" id="ARBA00023125"/>
    </source>
</evidence>
<dbReference type="PROSITE" id="PS50995">
    <property type="entry name" value="HTH_MARR_2"/>
    <property type="match status" value="1"/>
</dbReference>
<keyword evidence="2" id="KW-0238">DNA-binding</keyword>
<dbReference type="PANTHER" id="PTHR42756:SF1">
    <property type="entry name" value="TRANSCRIPTIONAL REPRESSOR OF EMRAB OPERON"/>
    <property type="match status" value="1"/>
</dbReference>
<accession>A0A0K2LEE9</accession>
<dbReference type="GO" id="GO:0003700">
    <property type="term" value="F:DNA-binding transcription factor activity"/>
    <property type="evidence" value="ECO:0007669"/>
    <property type="project" value="InterPro"/>
</dbReference>
<dbReference type="InterPro" id="IPR036390">
    <property type="entry name" value="WH_DNA-bd_sf"/>
</dbReference>
<protein>
    <submittedName>
        <fullName evidence="5">Transcriptional regulator</fullName>
    </submittedName>
</protein>
<dbReference type="InterPro" id="IPR000835">
    <property type="entry name" value="HTH_MarR-typ"/>
</dbReference>
<dbReference type="PROSITE" id="PS01117">
    <property type="entry name" value="HTH_MARR_1"/>
    <property type="match status" value="1"/>
</dbReference>
<dbReference type="PANTHER" id="PTHR42756">
    <property type="entry name" value="TRANSCRIPTIONAL REGULATOR, MARR"/>
    <property type="match status" value="1"/>
</dbReference>
<keyword evidence="1" id="KW-0805">Transcription regulation</keyword>
<sequence length="142" mass="16292">MMMNPQFPIEKAIINLINSYKNQITKKMRPLGLYPGQDMILLELLKHGQVSQNKLVVELCVDHSTIAKSVRRMVSSDLIHTEKSTEDKRVTLVSLTEHGHDLAKKVEEIWVTSECCATDGLSEEEQRLFIEMIDRITKNLNK</sequence>
<evidence type="ECO:0000259" key="4">
    <source>
        <dbReference type="PROSITE" id="PS50995"/>
    </source>
</evidence>
<evidence type="ECO:0000256" key="1">
    <source>
        <dbReference type="ARBA" id="ARBA00023015"/>
    </source>
</evidence>
<evidence type="ECO:0000313" key="5">
    <source>
        <dbReference type="EMBL" id="ALB29640.1"/>
    </source>
</evidence>
<keyword evidence="6" id="KW-1185">Reference proteome</keyword>
<evidence type="ECO:0000256" key="3">
    <source>
        <dbReference type="ARBA" id="ARBA00023163"/>
    </source>
</evidence>
<dbReference type="InterPro" id="IPR036388">
    <property type="entry name" value="WH-like_DNA-bd_sf"/>
</dbReference>
<dbReference type="Proteomes" id="UP000061546">
    <property type="component" value="Chromosome"/>
</dbReference>
<gene>
    <name evidence="5" type="ORF">JP39_09890</name>
</gene>
<dbReference type="AlphaFoldDB" id="A0A0K2LEE9"/>
<dbReference type="STRING" id="1074467.JP39_09890"/>
<dbReference type="InterPro" id="IPR023187">
    <property type="entry name" value="Tscrpt_reg_MarR-type_CS"/>
</dbReference>
<dbReference type="SMART" id="SM00347">
    <property type="entry name" value="HTH_MARR"/>
    <property type="match status" value="1"/>
</dbReference>
<reference evidence="5 6" key="1">
    <citation type="submission" date="2015-08" db="EMBL/GenBank/DDBJ databases">
        <title>Genomic sequence of Lactobacillus heilongjiangensis DSM 28069, isolated from Chinese traditional pickle.</title>
        <authorList>
            <person name="Jiang X."/>
            <person name="Zheng B."/>
            <person name="Cheng H."/>
        </authorList>
    </citation>
    <scope>NUCLEOTIDE SEQUENCE [LARGE SCALE GENOMIC DNA]</scope>
    <source>
        <strain evidence="5 6">DSM 28069</strain>
    </source>
</reference>
<dbReference type="Gene3D" id="1.10.10.10">
    <property type="entry name" value="Winged helix-like DNA-binding domain superfamily/Winged helix DNA-binding domain"/>
    <property type="match status" value="1"/>
</dbReference>
<feature type="domain" description="HTH marR-type" evidence="4">
    <location>
        <begin position="6"/>
        <end position="138"/>
    </location>
</feature>
<dbReference type="GO" id="GO:0003677">
    <property type="term" value="F:DNA binding"/>
    <property type="evidence" value="ECO:0007669"/>
    <property type="project" value="UniProtKB-KW"/>
</dbReference>
<proteinExistence type="predicted"/>
<dbReference type="EMBL" id="CP012559">
    <property type="protein sequence ID" value="ALB29640.1"/>
    <property type="molecule type" value="Genomic_DNA"/>
</dbReference>
<dbReference type="Pfam" id="PF01047">
    <property type="entry name" value="MarR"/>
    <property type="match status" value="1"/>
</dbReference>